<evidence type="ECO:0000256" key="2">
    <source>
        <dbReference type="ARBA" id="ARBA00022679"/>
    </source>
</evidence>
<organism evidence="5">
    <name type="scientific">Clostridium symbiosum</name>
    <name type="common">Bacteroides symbiosus</name>
    <dbReference type="NCBI Taxonomy" id="1512"/>
    <lineage>
        <taxon>Bacteria</taxon>
        <taxon>Bacillati</taxon>
        <taxon>Bacillota</taxon>
        <taxon>Clostridia</taxon>
        <taxon>Lachnospirales</taxon>
        <taxon>Lachnospiraceae</taxon>
        <taxon>Otoolea</taxon>
    </lineage>
</organism>
<dbReference type="InterPro" id="IPR038460">
    <property type="entry name" value="AcetylCoA_hyd_C_sf"/>
</dbReference>
<evidence type="ECO:0000256" key="1">
    <source>
        <dbReference type="ARBA" id="ARBA00009632"/>
    </source>
</evidence>
<evidence type="ECO:0000313" key="5">
    <source>
        <dbReference type="EMBL" id="VYU22547.1"/>
    </source>
</evidence>
<keyword evidence="2 5" id="KW-0808">Transferase</keyword>
<dbReference type="GO" id="GO:0008775">
    <property type="term" value="F:acetate CoA-transferase activity"/>
    <property type="evidence" value="ECO:0007669"/>
    <property type="project" value="InterPro"/>
</dbReference>
<dbReference type="InterPro" id="IPR046433">
    <property type="entry name" value="ActCoA_hydro"/>
</dbReference>
<dbReference type="Pfam" id="PF02550">
    <property type="entry name" value="AcetylCoA_hydro"/>
    <property type="match status" value="1"/>
</dbReference>
<dbReference type="PANTHER" id="PTHR21432:SF20">
    <property type="entry name" value="ACETYL-COA HYDROLASE"/>
    <property type="match status" value="1"/>
</dbReference>
<dbReference type="AlphaFoldDB" id="A0A6N3DA41"/>
<feature type="domain" description="Acetyl-CoA hydrolase/transferase N-terminal" evidence="3">
    <location>
        <begin position="3"/>
        <end position="188"/>
    </location>
</feature>
<dbReference type="Gene3D" id="3.40.1080.10">
    <property type="entry name" value="Glutaconate Coenzyme A-transferase"/>
    <property type="match status" value="1"/>
</dbReference>
<dbReference type="GO" id="GO:0006083">
    <property type="term" value="P:acetate metabolic process"/>
    <property type="evidence" value="ECO:0007669"/>
    <property type="project" value="InterPro"/>
</dbReference>
<dbReference type="Gene3D" id="3.30.750.70">
    <property type="entry name" value="4-hydroxybutyrate coenzyme like domains"/>
    <property type="match status" value="1"/>
</dbReference>
<reference evidence="5" key="1">
    <citation type="submission" date="2019-11" db="EMBL/GenBank/DDBJ databases">
        <authorList>
            <person name="Feng L."/>
        </authorList>
    </citation>
    <scope>NUCLEOTIDE SEQUENCE</scope>
    <source>
        <strain evidence="5">CsymbiosumLFYP84</strain>
    </source>
</reference>
<dbReference type="SUPFAM" id="SSF100950">
    <property type="entry name" value="NagB/RpiA/CoA transferase-like"/>
    <property type="match status" value="2"/>
</dbReference>
<name>A0A6N3DA41_CLOSY</name>
<gene>
    <name evidence="5" type="primary">cat1_2</name>
    <name evidence="5" type="ORF">CSLFYP84_01630</name>
</gene>
<feature type="domain" description="Acetyl-CoA hydrolase/transferase C-terminal" evidence="4">
    <location>
        <begin position="273"/>
        <end position="425"/>
    </location>
</feature>
<dbReference type="EMBL" id="CACRUA010000020">
    <property type="protein sequence ID" value="VYU22547.1"/>
    <property type="molecule type" value="Genomic_DNA"/>
</dbReference>
<dbReference type="InterPro" id="IPR026888">
    <property type="entry name" value="AcetylCoA_hyd_C"/>
</dbReference>
<evidence type="ECO:0000259" key="3">
    <source>
        <dbReference type="Pfam" id="PF02550"/>
    </source>
</evidence>
<dbReference type="PANTHER" id="PTHR21432">
    <property type="entry name" value="ACETYL-COA HYDROLASE-RELATED"/>
    <property type="match status" value="1"/>
</dbReference>
<dbReference type="InterPro" id="IPR003702">
    <property type="entry name" value="ActCoA_hydro_N"/>
</dbReference>
<proteinExistence type="inferred from homology"/>
<comment type="similarity">
    <text evidence="1">Belongs to the acetyl-CoA hydrolase/transferase family.</text>
</comment>
<dbReference type="InterPro" id="IPR037171">
    <property type="entry name" value="NagB/RpiA_transferase-like"/>
</dbReference>
<accession>A0A6N3DA41</accession>
<dbReference type="Pfam" id="PF13336">
    <property type="entry name" value="AcetylCoA_hyd_C"/>
    <property type="match status" value="1"/>
</dbReference>
<dbReference type="EC" id="2.8.3.-" evidence="5"/>
<protein>
    <submittedName>
        <fullName evidence="5">Succinyl-CoA:coenzyme A transferase</fullName>
        <ecNumber evidence="5">2.8.3.-</ecNumber>
    </submittedName>
</protein>
<evidence type="ECO:0000259" key="4">
    <source>
        <dbReference type="Pfam" id="PF13336"/>
    </source>
</evidence>
<dbReference type="Gene3D" id="3.40.1080.20">
    <property type="entry name" value="Acetyl-CoA hydrolase/transferase C-terminal domain"/>
    <property type="match status" value="1"/>
</dbReference>
<sequence length="432" mass="48231">MNQYEREYELKKVELTQIYDMIRTGDFICISYNALEPVGFLRNLHTIKDRVENVTLRHGGLWYDYPFAGREDMKGHFKALTTFYDSFCRSHHTCRLASLVPGNMHNNTERVLEDHHINMYYGLAAPMDKNGFVRVPLNLVYEMDAIRSADIVVLQIDRNLPMVSGENLVHIRDIDYIVEMDEPVITIEDTIPSKTEMQIGQYVAELVPDGATIQLGIGKIPNAVGSYLAGKKDLGVHTEMITSIIAELAEAGVITGRRKTLHRELIVGAFALGSQRLYDFLDGNPQISLRSASYVNNPFIIAKNEKMTSINTCLQIDLTGQICSESLGTRQFSGPGGAADFAIGASHSKGGKSIIAVKSTAKNGTVSTIQPTLYPGGVVTITRNDIDYIVTEYGVAKMKGKSIDERVDSLIQVAHPKFREELRFKADEYEIW</sequence>
<dbReference type="RefSeq" id="WP_009298308.1">
    <property type="nucleotide sequence ID" value="NZ_CACRUA010000020.1"/>
</dbReference>